<proteinExistence type="predicted"/>
<dbReference type="RefSeq" id="WP_202091467.1">
    <property type="nucleotide sequence ID" value="NZ_JAELVM010000002.1"/>
</dbReference>
<comment type="caution">
    <text evidence="1">The sequence shown here is derived from an EMBL/GenBank/DDBJ whole genome shotgun (WGS) entry which is preliminary data.</text>
</comment>
<gene>
    <name evidence="1" type="ORF">JET18_12450</name>
</gene>
<dbReference type="Gene3D" id="3.40.50.1110">
    <property type="entry name" value="SGNH hydrolase"/>
    <property type="match status" value="1"/>
</dbReference>
<organism evidence="1 2">
    <name type="scientific">Chryseobacterium endalhagicum</name>
    <dbReference type="NCBI Taxonomy" id="2797638"/>
    <lineage>
        <taxon>Bacteria</taxon>
        <taxon>Pseudomonadati</taxon>
        <taxon>Bacteroidota</taxon>
        <taxon>Flavobacteriia</taxon>
        <taxon>Flavobacteriales</taxon>
        <taxon>Weeksellaceae</taxon>
        <taxon>Chryseobacterium group</taxon>
        <taxon>Chryseobacterium</taxon>
    </lineage>
</organism>
<sequence>MRHTLIVILILCSSFCKSQNLRTGKETNVLFIGNSLTYFHDMPKMLQALLNETDQNFKIYQSTFPGMSLSDHLEHIIVSRNENGINVREKTGSETTETEKMIAERNWDVIIMQTGTVNVLIPEYRDQDIDHAIQTIKKLVSNPACKFIVFSTWAGKKNYPQEYCYPSKLVPGSTSCSPVIKDPVQHQKLISEGYSLLASKNDLIQSKNSEKFYEVMTKYPDIELLEDDSHPNKTGAFFNACIFYNLLTNKDVSQLNYSGEIKPETANRLKKMAK</sequence>
<dbReference type="SUPFAM" id="SSF52266">
    <property type="entry name" value="SGNH hydrolase"/>
    <property type="match status" value="1"/>
</dbReference>
<evidence type="ECO:0000313" key="2">
    <source>
        <dbReference type="Proteomes" id="UP000661696"/>
    </source>
</evidence>
<evidence type="ECO:0000313" key="1">
    <source>
        <dbReference type="EMBL" id="MBL1221652.1"/>
    </source>
</evidence>
<accession>A0ABS1QH90</accession>
<reference evidence="1 2" key="1">
    <citation type="submission" date="2020-12" db="EMBL/GenBank/DDBJ databases">
        <title>Chryseobacterium endoalhailicus sp. nov., isolated from seed of leguminous plant.</title>
        <authorList>
            <person name="Zhang X."/>
        </authorList>
    </citation>
    <scope>NUCLEOTIDE SEQUENCE [LARGE SCALE GENOMIC DNA]</scope>
    <source>
        <strain evidence="1 2">L7</strain>
    </source>
</reference>
<dbReference type="Proteomes" id="UP000661696">
    <property type="component" value="Unassembled WGS sequence"/>
</dbReference>
<name>A0ABS1QH90_9FLAO</name>
<keyword evidence="2" id="KW-1185">Reference proteome</keyword>
<dbReference type="EMBL" id="JAELVM010000002">
    <property type="protein sequence ID" value="MBL1221652.1"/>
    <property type="molecule type" value="Genomic_DNA"/>
</dbReference>
<dbReference type="InterPro" id="IPR036514">
    <property type="entry name" value="SGNH_hydro_sf"/>
</dbReference>
<protein>
    <submittedName>
        <fullName evidence="1">DUF4886 domain-containing protein</fullName>
    </submittedName>
</protein>